<evidence type="ECO:0000256" key="5">
    <source>
        <dbReference type="ARBA" id="ARBA00022679"/>
    </source>
</evidence>
<dbReference type="InterPro" id="IPR001697">
    <property type="entry name" value="Pyr_Knase"/>
</dbReference>
<evidence type="ECO:0000256" key="8">
    <source>
        <dbReference type="ARBA" id="ARBA00022777"/>
    </source>
</evidence>
<dbReference type="GO" id="GO:0004743">
    <property type="term" value="F:pyruvate kinase activity"/>
    <property type="evidence" value="ECO:0007669"/>
    <property type="project" value="UniProtKB-EC"/>
</dbReference>
<dbReference type="InterPro" id="IPR015806">
    <property type="entry name" value="Pyrv_Knase_insert_dom_sf"/>
</dbReference>
<dbReference type="SUPFAM" id="SSF50800">
    <property type="entry name" value="PK beta-barrel domain-like"/>
    <property type="match status" value="1"/>
</dbReference>
<evidence type="ECO:0000256" key="10">
    <source>
        <dbReference type="ARBA" id="ARBA00022842"/>
    </source>
</evidence>
<feature type="domain" description="Pyruvate kinase barrel" evidence="15">
    <location>
        <begin position="2"/>
        <end position="323"/>
    </location>
</feature>
<dbReference type="PROSITE" id="PS00110">
    <property type="entry name" value="PYRUVATE_KINASE"/>
    <property type="match status" value="1"/>
</dbReference>
<comment type="catalytic activity">
    <reaction evidence="14">
        <text>pyruvate + ATP = phosphoenolpyruvate + ADP + H(+)</text>
        <dbReference type="Rhea" id="RHEA:18157"/>
        <dbReference type="ChEBI" id="CHEBI:15361"/>
        <dbReference type="ChEBI" id="CHEBI:15378"/>
        <dbReference type="ChEBI" id="CHEBI:30616"/>
        <dbReference type="ChEBI" id="CHEBI:58702"/>
        <dbReference type="ChEBI" id="CHEBI:456216"/>
        <dbReference type="EC" id="2.7.1.40"/>
    </reaction>
</comment>
<evidence type="ECO:0000256" key="1">
    <source>
        <dbReference type="ARBA" id="ARBA00001958"/>
    </source>
</evidence>
<dbReference type="GO" id="GO:0016301">
    <property type="term" value="F:kinase activity"/>
    <property type="evidence" value="ECO:0007669"/>
    <property type="project" value="UniProtKB-KW"/>
</dbReference>
<dbReference type="PANTHER" id="PTHR11817">
    <property type="entry name" value="PYRUVATE KINASE"/>
    <property type="match status" value="1"/>
</dbReference>
<comment type="similarity">
    <text evidence="3 14">Belongs to the pyruvate kinase family.</text>
</comment>
<sequence length="453" mass="51693">MNKTKIICTLGPASYEKKILKKLILSGMNIARFNFSHANYEQSKLLIKTIKELNKELKTNVSILLDTKGPEIRTHEFEKLTQIKKNSIVRITSKEIIGNEKIFSVNYKNFFKELKIGDLVFVDDGYLSLKVIDKDKEKKELITKAENTHSITSRRGINVPNVNLKMDFLSKKDIEDIKFAVKENYDFIASSFTRTPKDIQEIKNILKDNKNQIKIIAKIENQSGINNLDEILEIADGIMVARGDLGIEVDGELVPFYQSTIIQKCLKKGKPVIVATQMLESMQKNPRPTKAEISDVFNAVKEGTTATMLSGESASGKYPIQSVQYMKKINNQSEKTLNYKYFSNLYKPKNFKEELLLNAVQLALNITAKAIIVYSFEDALNISKFHPSICVFAIIKNDKQAKILSLNFGIIAVLDKKELINKIQFSDQKEKELLIFINENKIEIKNFNKNDFI</sequence>
<evidence type="ECO:0000256" key="4">
    <source>
        <dbReference type="ARBA" id="ARBA00012142"/>
    </source>
</evidence>
<evidence type="ECO:0000256" key="9">
    <source>
        <dbReference type="ARBA" id="ARBA00022840"/>
    </source>
</evidence>
<dbReference type="Proteomes" id="UP001192346">
    <property type="component" value="Unassembled WGS sequence"/>
</dbReference>
<evidence type="ECO:0000313" key="17">
    <source>
        <dbReference type="Proteomes" id="UP001192346"/>
    </source>
</evidence>
<evidence type="ECO:0000256" key="6">
    <source>
        <dbReference type="ARBA" id="ARBA00022723"/>
    </source>
</evidence>
<keyword evidence="8 14" id="KW-0418">Kinase</keyword>
<comment type="cofactor">
    <cofactor evidence="1">
        <name>K(+)</name>
        <dbReference type="ChEBI" id="CHEBI:29103"/>
    </cofactor>
</comment>
<evidence type="ECO:0000313" key="16">
    <source>
        <dbReference type="EMBL" id="MBP3059301.1"/>
    </source>
</evidence>
<dbReference type="Gene3D" id="3.20.20.60">
    <property type="entry name" value="Phosphoenolpyruvate-binding domains"/>
    <property type="match status" value="1"/>
</dbReference>
<dbReference type="Gene3D" id="3.40.1380.20">
    <property type="entry name" value="Pyruvate kinase, C-terminal domain"/>
    <property type="match status" value="1"/>
</dbReference>
<gene>
    <name evidence="16" type="primary">pyk</name>
    <name evidence="16" type="ORF">FEF22_000670</name>
</gene>
<accession>A0ABS5BI94</accession>
<evidence type="ECO:0000256" key="3">
    <source>
        <dbReference type="ARBA" id="ARBA00008663"/>
    </source>
</evidence>
<keyword evidence="7" id="KW-0547">Nucleotide-binding</keyword>
<keyword evidence="10 14" id="KW-0460">Magnesium</keyword>
<dbReference type="InterPro" id="IPR018209">
    <property type="entry name" value="Pyrv_Knase_AS"/>
</dbReference>
<dbReference type="Pfam" id="PF00224">
    <property type="entry name" value="PK"/>
    <property type="match status" value="1"/>
</dbReference>
<dbReference type="NCBIfam" id="TIGR01064">
    <property type="entry name" value="pyruv_kin"/>
    <property type="match status" value="1"/>
</dbReference>
<evidence type="ECO:0000259" key="15">
    <source>
        <dbReference type="Pfam" id="PF00224"/>
    </source>
</evidence>
<dbReference type="InterPro" id="IPR040442">
    <property type="entry name" value="Pyrv_kinase-like_dom_sf"/>
</dbReference>
<dbReference type="InterPro" id="IPR015793">
    <property type="entry name" value="Pyrv_Knase_brl"/>
</dbReference>
<dbReference type="NCBIfam" id="NF004491">
    <property type="entry name" value="PRK05826.1"/>
    <property type="match status" value="1"/>
</dbReference>
<protein>
    <recommendedName>
        <fullName evidence="4 13">Pyruvate kinase</fullName>
        <ecNumber evidence="4 13">2.7.1.40</ecNumber>
    </recommendedName>
</protein>
<evidence type="ECO:0000256" key="13">
    <source>
        <dbReference type="NCBIfam" id="TIGR01064"/>
    </source>
</evidence>
<evidence type="ECO:0000256" key="14">
    <source>
        <dbReference type="RuleBase" id="RU000504"/>
    </source>
</evidence>
<comment type="caution">
    <text evidence="16">The sequence shown here is derived from an EMBL/GenBank/DDBJ whole genome shotgun (WGS) entry which is preliminary data.</text>
</comment>
<dbReference type="InterPro" id="IPR015813">
    <property type="entry name" value="Pyrv/PenolPyrv_kinase-like_dom"/>
</dbReference>
<keyword evidence="17" id="KW-1185">Reference proteome</keyword>
<organism evidence="16 17">
    <name type="scientific">Texas Phoenix palm phytoplasma</name>
    <dbReference type="NCBI Taxonomy" id="176709"/>
    <lineage>
        <taxon>Bacteria</taxon>
        <taxon>Bacillati</taxon>
        <taxon>Mycoplasmatota</taxon>
        <taxon>Mollicutes</taxon>
        <taxon>Acholeplasmatales</taxon>
        <taxon>Acholeplasmataceae</taxon>
        <taxon>Candidatus Phytoplasma</taxon>
        <taxon>16SrIV (Coconut lethal yellows group)</taxon>
    </lineage>
</organism>
<proteinExistence type="inferred from homology"/>
<dbReference type="SUPFAM" id="SSF52935">
    <property type="entry name" value="PK C-terminal domain-like"/>
    <property type="match status" value="1"/>
</dbReference>
<dbReference type="Gene3D" id="2.40.33.10">
    <property type="entry name" value="PK beta-barrel domain-like"/>
    <property type="match status" value="1"/>
</dbReference>
<keyword evidence="12 16" id="KW-0670">Pyruvate</keyword>
<evidence type="ECO:0000256" key="12">
    <source>
        <dbReference type="ARBA" id="ARBA00023317"/>
    </source>
</evidence>
<keyword evidence="6" id="KW-0479">Metal-binding</keyword>
<reference evidence="16" key="1">
    <citation type="submission" date="2019-10" db="EMBL/GenBank/DDBJ databases">
        <title>Whole Genome Sequencing and Characterization of Texas Phoenix Palm Decline Phytoplasma Belongs to Lethal Yellowing (16SrIV) Group.</title>
        <authorList>
            <person name="Bao M."/>
        </authorList>
    </citation>
    <scope>NUCLEOTIDE SEQUENCE [LARGE SCALE GENOMIC DNA]</scope>
    <source>
        <strain evidence="16">ACPD</strain>
    </source>
</reference>
<evidence type="ECO:0000256" key="11">
    <source>
        <dbReference type="ARBA" id="ARBA00023152"/>
    </source>
</evidence>
<name>A0ABS5BI94_9MOLU</name>
<evidence type="ECO:0000256" key="7">
    <source>
        <dbReference type="ARBA" id="ARBA00022741"/>
    </source>
</evidence>
<dbReference type="RefSeq" id="WP_138107802.1">
    <property type="nucleotide sequence ID" value="NZ_VBRA02000006.1"/>
</dbReference>
<dbReference type="SUPFAM" id="SSF51621">
    <property type="entry name" value="Phosphoenolpyruvate/pyruvate domain"/>
    <property type="match status" value="1"/>
</dbReference>
<keyword evidence="5 14" id="KW-0808">Transferase</keyword>
<dbReference type="EMBL" id="VBRA02000006">
    <property type="protein sequence ID" value="MBP3059301.1"/>
    <property type="molecule type" value="Genomic_DNA"/>
</dbReference>
<dbReference type="InterPro" id="IPR011037">
    <property type="entry name" value="Pyrv_Knase-like_insert_dom_sf"/>
</dbReference>
<dbReference type="InterPro" id="IPR036918">
    <property type="entry name" value="Pyrv_Knase_C_sf"/>
</dbReference>
<comment type="pathway">
    <text evidence="2 14">Carbohydrate degradation; glycolysis; pyruvate from D-glyceraldehyde 3-phosphate: step 5/5.</text>
</comment>
<keyword evidence="11 14" id="KW-0324">Glycolysis</keyword>
<keyword evidence="9" id="KW-0067">ATP-binding</keyword>
<dbReference type="PRINTS" id="PR01050">
    <property type="entry name" value="PYRUVTKNASE"/>
</dbReference>
<dbReference type="EC" id="2.7.1.40" evidence="4 13"/>
<evidence type="ECO:0000256" key="2">
    <source>
        <dbReference type="ARBA" id="ARBA00004997"/>
    </source>
</evidence>